<reference evidence="2 3" key="1">
    <citation type="journal article" date="2016" name="Mol. Biol. Evol.">
        <title>Genome-Wide Survey of Gut Fungi (Harpellales) Reveals the First Horizontally Transferred Ubiquitin Gene from a Mosquito Host.</title>
        <authorList>
            <person name="Wang Y."/>
            <person name="White M.M."/>
            <person name="Kvist S."/>
            <person name="Moncalvo J.M."/>
        </authorList>
    </citation>
    <scope>NUCLEOTIDE SEQUENCE [LARGE SCALE GENOMIC DNA]</scope>
    <source>
        <strain evidence="2 3">ALG-7-W6</strain>
    </source>
</reference>
<evidence type="ECO:0000313" key="3">
    <source>
        <dbReference type="Proteomes" id="UP000187455"/>
    </source>
</evidence>
<dbReference type="AlphaFoldDB" id="A0A1R0GMU3"/>
<evidence type="ECO:0000256" key="1">
    <source>
        <dbReference type="SAM" id="MobiDB-lite"/>
    </source>
</evidence>
<keyword evidence="3" id="KW-1185">Reference proteome</keyword>
<organism evidence="2 3">
    <name type="scientific">Smittium mucronatum</name>
    <dbReference type="NCBI Taxonomy" id="133383"/>
    <lineage>
        <taxon>Eukaryota</taxon>
        <taxon>Fungi</taxon>
        <taxon>Fungi incertae sedis</taxon>
        <taxon>Zoopagomycota</taxon>
        <taxon>Kickxellomycotina</taxon>
        <taxon>Harpellomycetes</taxon>
        <taxon>Harpellales</taxon>
        <taxon>Legeriomycetaceae</taxon>
        <taxon>Smittium</taxon>
    </lineage>
</organism>
<evidence type="ECO:0000313" key="2">
    <source>
        <dbReference type="EMBL" id="OLY78188.1"/>
    </source>
</evidence>
<proteinExistence type="predicted"/>
<dbReference type="Proteomes" id="UP000187455">
    <property type="component" value="Unassembled WGS sequence"/>
</dbReference>
<feature type="region of interest" description="Disordered" evidence="1">
    <location>
        <begin position="33"/>
        <end position="56"/>
    </location>
</feature>
<name>A0A1R0GMU3_9FUNG</name>
<comment type="caution">
    <text evidence="2">The sequence shown here is derived from an EMBL/GenBank/DDBJ whole genome shotgun (WGS) entry which is preliminary data.</text>
</comment>
<protein>
    <submittedName>
        <fullName evidence="2">Uncharacterized protein</fullName>
    </submittedName>
</protein>
<feature type="compositionally biased region" description="Basic and acidic residues" evidence="1">
    <location>
        <begin position="39"/>
        <end position="49"/>
    </location>
</feature>
<accession>A0A1R0GMU3</accession>
<dbReference type="EMBL" id="LSSL01007033">
    <property type="protein sequence ID" value="OLY78188.1"/>
    <property type="molecule type" value="Genomic_DNA"/>
</dbReference>
<gene>
    <name evidence="2" type="ORF">AYI68_g7769</name>
</gene>
<sequence>MQDLMLLGRITAPHHTPQQHNHAQAKGLTYHSQTNAKKKTLESSDEQKQQRIMQRKTHRYWINPQMQKKHVGRKPTLDDTWLWLAAGHPPPFPIGNREVSGEYTGPGYPGVRGDWSECVGTGG</sequence>